<organism evidence="1 2">
    <name type="scientific">Gossypium laxum</name>
    <dbReference type="NCBI Taxonomy" id="34288"/>
    <lineage>
        <taxon>Eukaryota</taxon>
        <taxon>Viridiplantae</taxon>
        <taxon>Streptophyta</taxon>
        <taxon>Embryophyta</taxon>
        <taxon>Tracheophyta</taxon>
        <taxon>Spermatophyta</taxon>
        <taxon>Magnoliopsida</taxon>
        <taxon>eudicotyledons</taxon>
        <taxon>Gunneridae</taxon>
        <taxon>Pentapetalae</taxon>
        <taxon>rosids</taxon>
        <taxon>malvids</taxon>
        <taxon>Malvales</taxon>
        <taxon>Malvaceae</taxon>
        <taxon>Malvoideae</taxon>
        <taxon>Gossypium</taxon>
    </lineage>
</organism>
<gene>
    <name evidence="1" type="ORF">Golax_010542</name>
</gene>
<sequence>MLKFMRFFAEAEDNVTELDVNT</sequence>
<name>A0A7J8ZHV1_9ROSI</name>
<evidence type="ECO:0000313" key="1">
    <source>
        <dbReference type="EMBL" id="MBA0711348.1"/>
    </source>
</evidence>
<dbReference type="AlphaFoldDB" id="A0A7J8ZHV1"/>
<keyword evidence="2" id="KW-1185">Reference proteome</keyword>
<protein>
    <submittedName>
        <fullName evidence="1">Uncharacterized protein</fullName>
    </submittedName>
</protein>
<dbReference type="EMBL" id="JABEZV010000005">
    <property type="protein sequence ID" value="MBA0711348.1"/>
    <property type="molecule type" value="Genomic_DNA"/>
</dbReference>
<evidence type="ECO:0000313" key="2">
    <source>
        <dbReference type="Proteomes" id="UP000593574"/>
    </source>
</evidence>
<comment type="caution">
    <text evidence="1">The sequence shown here is derived from an EMBL/GenBank/DDBJ whole genome shotgun (WGS) entry which is preliminary data.</text>
</comment>
<reference evidence="1 2" key="1">
    <citation type="journal article" date="2019" name="Genome Biol. Evol.">
        <title>Insights into the evolution of the New World diploid cottons (Gossypium, subgenus Houzingenia) based on genome sequencing.</title>
        <authorList>
            <person name="Grover C.E."/>
            <person name="Arick M.A. 2nd"/>
            <person name="Thrash A."/>
            <person name="Conover J.L."/>
            <person name="Sanders W.S."/>
            <person name="Peterson D.G."/>
            <person name="Frelichowski J.E."/>
            <person name="Scheffler J.A."/>
            <person name="Scheffler B.E."/>
            <person name="Wendel J.F."/>
        </authorList>
    </citation>
    <scope>NUCLEOTIDE SEQUENCE [LARGE SCALE GENOMIC DNA]</scope>
    <source>
        <strain evidence="1">4</strain>
        <tissue evidence="1">Leaf</tissue>
    </source>
</reference>
<dbReference type="Proteomes" id="UP000593574">
    <property type="component" value="Unassembled WGS sequence"/>
</dbReference>
<accession>A0A7J8ZHV1</accession>
<proteinExistence type="predicted"/>